<name>A0A811QL44_9POAL</name>
<feature type="compositionally biased region" description="Polar residues" evidence="1">
    <location>
        <begin position="148"/>
        <end position="165"/>
    </location>
</feature>
<feature type="region of interest" description="Disordered" evidence="1">
    <location>
        <begin position="1"/>
        <end position="177"/>
    </location>
</feature>
<gene>
    <name evidence="2" type="ORF">NCGR_LOCUS40366</name>
</gene>
<evidence type="ECO:0000256" key="1">
    <source>
        <dbReference type="SAM" id="MobiDB-lite"/>
    </source>
</evidence>
<dbReference type="Proteomes" id="UP000604825">
    <property type="component" value="Unassembled WGS sequence"/>
</dbReference>
<protein>
    <submittedName>
        <fullName evidence="2">Uncharacterized protein</fullName>
    </submittedName>
</protein>
<comment type="caution">
    <text evidence="2">The sequence shown here is derived from an EMBL/GenBank/DDBJ whole genome shotgun (WGS) entry which is preliminary data.</text>
</comment>
<proteinExistence type="predicted"/>
<reference evidence="2" key="1">
    <citation type="submission" date="2020-10" db="EMBL/GenBank/DDBJ databases">
        <authorList>
            <person name="Han B."/>
            <person name="Lu T."/>
            <person name="Zhao Q."/>
            <person name="Huang X."/>
            <person name="Zhao Y."/>
        </authorList>
    </citation>
    <scope>NUCLEOTIDE SEQUENCE</scope>
</reference>
<dbReference type="AlphaFoldDB" id="A0A811QL44"/>
<keyword evidence="3" id="KW-1185">Reference proteome</keyword>
<dbReference type="OrthoDB" id="1926397at2759"/>
<feature type="compositionally biased region" description="Basic and acidic residues" evidence="1">
    <location>
        <begin position="50"/>
        <end position="74"/>
    </location>
</feature>
<sequence length="177" mass="19429">MSGQFKISKDNSTDWGTEKPTGEATVSGQPAEMDTWADKGAKMDSGAENTWDKRKEDGGDGAWEKKSDDGHGIWEHPSNWNGQSLNVDQDTWGNARGKNKADGNAWNAGDGIGRPNAKSNAGSSWGEKDKMESDEHLKVPKEPDTWNIGKSNESPWDNTDALQESDTSESPKRIRHI</sequence>
<evidence type="ECO:0000313" key="2">
    <source>
        <dbReference type="EMBL" id="CAD6256870.1"/>
    </source>
</evidence>
<feature type="compositionally biased region" description="Basic and acidic residues" evidence="1">
    <location>
        <begin position="126"/>
        <end position="144"/>
    </location>
</feature>
<feature type="compositionally biased region" description="Basic and acidic residues" evidence="1">
    <location>
        <begin position="7"/>
        <end position="21"/>
    </location>
</feature>
<evidence type="ECO:0000313" key="3">
    <source>
        <dbReference type="Proteomes" id="UP000604825"/>
    </source>
</evidence>
<feature type="compositionally biased region" description="Polar residues" evidence="1">
    <location>
        <begin position="78"/>
        <end position="92"/>
    </location>
</feature>
<accession>A0A811QL44</accession>
<organism evidence="2 3">
    <name type="scientific">Miscanthus lutarioriparius</name>
    <dbReference type="NCBI Taxonomy" id="422564"/>
    <lineage>
        <taxon>Eukaryota</taxon>
        <taxon>Viridiplantae</taxon>
        <taxon>Streptophyta</taxon>
        <taxon>Embryophyta</taxon>
        <taxon>Tracheophyta</taxon>
        <taxon>Spermatophyta</taxon>
        <taxon>Magnoliopsida</taxon>
        <taxon>Liliopsida</taxon>
        <taxon>Poales</taxon>
        <taxon>Poaceae</taxon>
        <taxon>PACMAD clade</taxon>
        <taxon>Panicoideae</taxon>
        <taxon>Andropogonodae</taxon>
        <taxon>Andropogoneae</taxon>
        <taxon>Saccharinae</taxon>
        <taxon>Miscanthus</taxon>
    </lineage>
</organism>
<dbReference type="EMBL" id="CAJGYO010000010">
    <property type="protein sequence ID" value="CAD6256870.1"/>
    <property type="molecule type" value="Genomic_DNA"/>
</dbReference>